<keyword evidence="1" id="KW-1133">Transmembrane helix</keyword>
<keyword evidence="1" id="KW-0812">Transmembrane</keyword>
<dbReference type="AlphaFoldDB" id="W4LA84"/>
<reference evidence="2 3" key="1">
    <citation type="journal article" date="2014" name="Nature">
        <title>An environmental bacterial taxon with a large and distinct metabolic repertoire.</title>
        <authorList>
            <person name="Wilson M.C."/>
            <person name="Mori T."/>
            <person name="Ruckert C."/>
            <person name="Uria A.R."/>
            <person name="Helf M.J."/>
            <person name="Takada K."/>
            <person name="Gernert C."/>
            <person name="Steffens U.A."/>
            <person name="Heycke N."/>
            <person name="Schmitt S."/>
            <person name="Rinke C."/>
            <person name="Helfrich E.J."/>
            <person name="Brachmann A.O."/>
            <person name="Gurgui C."/>
            <person name="Wakimoto T."/>
            <person name="Kracht M."/>
            <person name="Crusemann M."/>
            <person name="Hentschel U."/>
            <person name="Abe I."/>
            <person name="Matsunaga S."/>
            <person name="Kalinowski J."/>
            <person name="Takeyama H."/>
            <person name="Piel J."/>
        </authorList>
    </citation>
    <scope>NUCLEOTIDE SEQUENCE [LARGE SCALE GENOMIC DNA]</scope>
    <source>
        <strain evidence="3">TSY1</strain>
    </source>
</reference>
<dbReference type="HOGENOM" id="CLU_1136413_0_0_7"/>
<evidence type="ECO:0000313" key="2">
    <source>
        <dbReference type="EMBL" id="ETW94804.1"/>
    </source>
</evidence>
<keyword evidence="1" id="KW-0472">Membrane</keyword>
<sequence>MMQPVRKRSRRQRFSHVWMLAMPLVWIAFLGTQMALQQVERKSATYREMPEISRVAVLQDLPPNTSVMLRGRIAAPAVSDGLIVYQERPAEGREVRFREVFEAHFPAIELALSDGRVRVIPRPESDYIIRHAHHTVTIGDRQRSGFRPGDVVTVQGLWQPERLPVLTEATGMTGIDKASLLAEWQRAIRNVTWVSRLTGVLSILGLGIIILRVWQWRTSHRMEENKTWRTTKAVPATETSLSSW</sequence>
<evidence type="ECO:0000313" key="3">
    <source>
        <dbReference type="Proteomes" id="UP000019141"/>
    </source>
</evidence>
<dbReference type="Proteomes" id="UP000019141">
    <property type="component" value="Unassembled WGS sequence"/>
</dbReference>
<gene>
    <name evidence="2" type="ORF">ETSY1_33275</name>
</gene>
<organism evidence="2 3">
    <name type="scientific">Entotheonella factor</name>
    <dbReference type="NCBI Taxonomy" id="1429438"/>
    <lineage>
        <taxon>Bacteria</taxon>
        <taxon>Pseudomonadati</taxon>
        <taxon>Nitrospinota/Tectimicrobiota group</taxon>
        <taxon>Candidatus Tectimicrobiota</taxon>
        <taxon>Candidatus Entotheonellia</taxon>
        <taxon>Candidatus Entotheonellales</taxon>
        <taxon>Candidatus Entotheonellaceae</taxon>
        <taxon>Candidatus Entotheonella</taxon>
    </lineage>
</organism>
<evidence type="ECO:0000256" key="1">
    <source>
        <dbReference type="SAM" id="Phobius"/>
    </source>
</evidence>
<proteinExistence type="predicted"/>
<feature type="transmembrane region" description="Helical" evidence="1">
    <location>
        <begin position="193"/>
        <end position="214"/>
    </location>
</feature>
<accession>W4LA84</accession>
<keyword evidence="3" id="KW-1185">Reference proteome</keyword>
<name>W4LA84_ENTF1</name>
<dbReference type="EMBL" id="AZHW01001003">
    <property type="protein sequence ID" value="ETW94804.1"/>
    <property type="molecule type" value="Genomic_DNA"/>
</dbReference>
<protein>
    <submittedName>
        <fullName evidence="2">Uncharacterized protein</fullName>
    </submittedName>
</protein>
<comment type="caution">
    <text evidence="2">The sequence shown here is derived from an EMBL/GenBank/DDBJ whole genome shotgun (WGS) entry which is preliminary data.</text>
</comment>